<evidence type="ECO:0000256" key="3">
    <source>
        <dbReference type="ARBA" id="ARBA00022676"/>
    </source>
</evidence>
<dbReference type="EC" id="2.4.1.-" evidence="10"/>
<keyword evidence="3 10" id="KW-0328">Glycosyltransferase</keyword>
<dbReference type="OrthoDB" id="2139606at2759"/>
<dbReference type="PANTHER" id="PTHR11214">
    <property type="entry name" value="BETA-1,3-N-ACETYLGLUCOSAMINYLTRANSFERASE"/>
    <property type="match status" value="1"/>
</dbReference>
<comment type="subcellular location">
    <subcellularLocation>
        <location evidence="1 10">Golgi apparatus membrane</location>
        <topology evidence="1 10">Single-pass type II membrane protein</topology>
    </subcellularLocation>
</comment>
<evidence type="ECO:0000256" key="9">
    <source>
        <dbReference type="ARBA" id="ARBA00023136"/>
    </source>
</evidence>
<evidence type="ECO:0000256" key="5">
    <source>
        <dbReference type="ARBA" id="ARBA00022692"/>
    </source>
</evidence>
<keyword evidence="6" id="KW-0735">Signal-anchor</keyword>
<dbReference type="Pfam" id="PF01762">
    <property type="entry name" value="Galactosyl_T"/>
    <property type="match status" value="1"/>
</dbReference>
<keyword evidence="8 10" id="KW-0333">Golgi apparatus</keyword>
<evidence type="ECO:0000313" key="12">
    <source>
        <dbReference type="Proteomes" id="UP000789759"/>
    </source>
</evidence>
<dbReference type="AlphaFoldDB" id="A0A9N9B1V2"/>
<dbReference type="PANTHER" id="PTHR11214:SF351">
    <property type="entry name" value="BETA-1,3-GALACTOSYLTRANSFERASE PVG3"/>
    <property type="match status" value="1"/>
</dbReference>
<accession>A0A9N9B1V2</accession>
<evidence type="ECO:0000256" key="7">
    <source>
        <dbReference type="ARBA" id="ARBA00022989"/>
    </source>
</evidence>
<evidence type="ECO:0000256" key="10">
    <source>
        <dbReference type="RuleBase" id="RU363063"/>
    </source>
</evidence>
<keyword evidence="7" id="KW-1133">Transmembrane helix</keyword>
<dbReference type="Gene3D" id="3.90.550.50">
    <property type="match status" value="1"/>
</dbReference>
<dbReference type="GO" id="GO:0016758">
    <property type="term" value="F:hexosyltransferase activity"/>
    <property type="evidence" value="ECO:0007669"/>
    <property type="project" value="InterPro"/>
</dbReference>
<dbReference type="GO" id="GO:0000139">
    <property type="term" value="C:Golgi membrane"/>
    <property type="evidence" value="ECO:0007669"/>
    <property type="project" value="UniProtKB-SubCell"/>
</dbReference>
<evidence type="ECO:0000256" key="4">
    <source>
        <dbReference type="ARBA" id="ARBA00022679"/>
    </source>
</evidence>
<gene>
    <name evidence="11" type="ORF">CPELLU_LOCUS4728</name>
</gene>
<sequence>MRISRLGSACDENKKDKLEKESKIYGDIVILNITENMNDGKTFEYFKWFAKHRDDNYMLKLDDDTFLHLIHYYRELQDLPKERVYYGNALGHYQGTYSYMGGAGYTLSRDLVVDIAGSHWASSNVKGDEDWRVGEWVCHLSREKKYFVHYVGFTEWVSSRQNPIHDFNEKLDLHFFVETILVHHIKDIKKLNVIKDLYSEYEKGLPMIRVIRNSTTEGLVTKMELPTRCWSTLEKEQMLNQTKDQIWNQTSQIAYKNWFYEAWGFKEGKWYGHYGPVDNITNTR</sequence>
<reference evidence="11" key="1">
    <citation type="submission" date="2021-06" db="EMBL/GenBank/DDBJ databases">
        <authorList>
            <person name="Kallberg Y."/>
            <person name="Tangrot J."/>
            <person name="Rosling A."/>
        </authorList>
    </citation>
    <scope>NUCLEOTIDE SEQUENCE</scope>
    <source>
        <strain evidence="11">FL966</strain>
    </source>
</reference>
<evidence type="ECO:0000256" key="1">
    <source>
        <dbReference type="ARBA" id="ARBA00004323"/>
    </source>
</evidence>
<protein>
    <recommendedName>
        <fullName evidence="10">Hexosyltransferase</fullName>
        <ecNumber evidence="10">2.4.1.-</ecNumber>
    </recommendedName>
</protein>
<dbReference type="InterPro" id="IPR002659">
    <property type="entry name" value="Glyco_trans_31"/>
</dbReference>
<dbReference type="Proteomes" id="UP000789759">
    <property type="component" value="Unassembled WGS sequence"/>
</dbReference>
<evidence type="ECO:0000256" key="8">
    <source>
        <dbReference type="ARBA" id="ARBA00023034"/>
    </source>
</evidence>
<dbReference type="EMBL" id="CAJVQA010002545">
    <property type="protein sequence ID" value="CAG8550501.1"/>
    <property type="molecule type" value="Genomic_DNA"/>
</dbReference>
<keyword evidence="5" id="KW-0812">Transmembrane</keyword>
<evidence type="ECO:0000256" key="6">
    <source>
        <dbReference type="ARBA" id="ARBA00022968"/>
    </source>
</evidence>
<keyword evidence="4" id="KW-0808">Transferase</keyword>
<keyword evidence="9" id="KW-0472">Membrane</keyword>
<organism evidence="11 12">
    <name type="scientific">Cetraspora pellucida</name>
    <dbReference type="NCBI Taxonomy" id="1433469"/>
    <lineage>
        <taxon>Eukaryota</taxon>
        <taxon>Fungi</taxon>
        <taxon>Fungi incertae sedis</taxon>
        <taxon>Mucoromycota</taxon>
        <taxon>Glomeromycotina</taxon>
        <taxon>Glomeromycetes</taxon>
        <taxon>Diversisporales</taxon>
        <taxon>Gigasporaceae</taxon>
        <taxon>Cetraspora</taxon>
    </lineage>
</organism>
<evidence type="ECO:0000256" key="2">
    <source>
        <dbReference type="ARBA" id="ARBA00008661"/>
    </source>
</evidence>
<name>A0A9N9B1V2_9GLOM</name>
<proteinExistence type="inferred from homology"/>
<keyword evidence="12" id="KW-1185">Reference proteome</keyword>
<comment type="similarity">
    <text evidence="2 10">Belongs to the glycosyltransferase 31 family.</text>
</comment>
<evidence type="ECO:0000313" key="11">
    <source>
        <dbReference type="EMBL" id="CAG8550501.1"/>
    </source>
</evidence>
<comment type="caution">
    <text evidence="11">The sequence shown here is derived from an EMBL/GenBank/DDBJ whole genome shotgun (WGS) entry which is preliminary data.</text>
</comment>